<accession>A0A5M3VY21</accession>
<keyword evidence="7" id="KW-1185">Reference proteome</keyword>
<evidence type="ECO:0000256" key="4">
    <source>
        <dbReference type="PROSITE-ProRule" id="PRU00335"/>
    </source>
</evidence>
<evidence type="ECO:0000259" key="5">
    <source>
        <dbReference type="PROSITE" id="PS50977"/>
    </source>
</evidence>
<dbReference type="Pfam" id="PF17937">
    <property type="entry name" value="TetR_C_28"/>
    <property type="match status" value="1"/>
</dbReference>
<dbReference type="InterPro" id="IPR009057">
    <property type="entry name" value="Homeodomain-like_sf"/>
</dbReference>
<dbReference type="Pfam" id="PF00440">
    <property type="entry name" value="TetR_N"/>
    <property type="match status" value="1"/>
</dbReference>
<gene>
    <name evidence="6" type="ORF">Acor_20360</name>
</gene>
<keyword evidence="3" id="KW-0804">Transcription</keyword>
<keyword evidence="1" id="KW-0805">Transcription regulation</keyword>
<dbReference type="Proteomes" id="UP000334990">
    <property type="component" value="Unassembled WGS sequence"/>
</dbReference>
<dbReference type="SUPFAM" id="SSF46689">
    <property type="entry name" value="Homeodomain-like"/>
    <property type="match status" value="1"/>
</dbReference>
<dbReference type="InterPro" id="IPR001647">
    <property type="entry name" value="HTH_TetR"/>
</dbReference>
<comment type="caution">
    <text evidence="6">The sequence shown here is derived from an EMBL/GenBank/DDBJ whole genome shotgun (WGS) entry which is preliminary data.</text>
</comment>
<protein>
    <submittedName>
        <fullName evidence="6">TetR family transcriptional regulator</fullName>
    </submittedName>
</protein>
<evidence type="ECO:0000256" key="3">
    <source>
        <dbReference type="ARBA" id="ARBA00023163"/>
    </source>
</evidence>
<evidence type="ECO:0000256" key="2">
    <source>
        <dbReference type="ARBA" id="ARBA00023125"/>
    </source>
</evidence>
<dbReference type="RefSeq" id="WP_155336339.1">
    <property type="nucleotide sequence ID" value="NZ_BAAABN010000043.1"/>
</dbReference>
<dbReference type="InterPro" id="IPR050109">
    <property type="entry name" value="HTH-type_TetR-like_transc_reg"/>
</dbReference>
<dbReference type="PANTHER" id="PTHR30055">
    <property type="entry name" value="HTH-TYPE TRANSCRIPTIONAL REGULATOR RUTR"/>
    <property type="match status" value="1"/>
</dbReference>
<reference evidence="6 7" key="1">
    <citation type="submission" date="2019-10" db="EMBL/GenBank/DDBJ databases">
        <title>Whole genome shotgun sequence of Acrocarpospora corrugata NBRC 13972.</title>
        <authorList>
            <person name="Ichikawa N."/>
            <person name="Kimura A."/>
            <person name="Kitahashi Y."/>
            <person name="Komaki H."/>
            <person name="Oguchi A."/>
        </authorList>
    </citation>
    <scope>NUCLEOTIDE SEQUENCE [LARGE SCALE GENOMIC DNA]</scope>
    <source>
        <strain evidence="6 7">NBRC 13972</strain>
    </source>
</reference>
<evidence type="ECO:0000256" key="1">
    <source>
        <dbReference type="ARBA" id="ARBA00023015"/>
    </source>
</evidence>
<keyword evidence="2 4" id="KW-0238">DNA-binding</keyword>
<name>A0A5M3VY21_9ACTN</name>
<dbReference type="GO" id="GO:0000976">
    <property type="term" value="F:transcription cis-regulatory region binding"/>
    <property type="evidence" value="ECO:0007669"/>
    <property type="project" value="TreeGrafter"/>
</dbReference>
<feature type="DNA-binding region" description="H-T-H motif" evidence="4">
    <location>
        <begin position="23"/>
        <end position="42"/>
    </location>
</feature>
<evidence type="ECO:0000313" key="7">
    <source>
        <dbReference type="Proteomes" id="UP000334990"/>
    </source>
</evidence>
<dbReference type="OrthoDB" id="9806334at2"/>
<proteinExistence type="predicted"/>
<organism evidence="6 7">
    <name type="scientific">Acrocarpospora corrugata</name>
    <dbReference type="NCBI Taxonomy" id="35763"/>
    <lineage>
        <taxon>Bacteria</taxon>
        <taxon>Bacillati</taxon>
        <taxon>Actinomycetota</taxon>
        <taxon>Actinomycetes</taxon>
        <taxon>Streptosporangiales</taxon>
        <taxon>Streptosporangiaceae</taxon>
        <taxon>Acrocarpospora</taxon>
    </lineage>
</organism>
<dbReference type="EMBL" id="BLAD01000042">
    <property type="protein sequence ID" value="GER99972.1"/>
    <property type="molecule type" value="Genomic_DNA"/>
</dbReference>
<evidence type="ECO:0000313" key="6">
    <source>
        <dbReference type="EMBL" id="GER99972.1"/>
    </source>
</evidence>
<dbReference type="Gene3D" id="1.10.357.10">
    <property type="entry name" value="Tetracycline Repressor, domain 2"/>
    <property type="match status" value="1"/>
</dbReference>
<dbReference type="PRINTS" id="PR00455">
    <property type="entry name" value="HTHTETR"/>
</dbReference>
<dbReference type="InterPro" id="IPR041479">
    <property type="entry name" value="TetR_CgmR_C"/>
</dbReference>
<dbReference type="GO" id="GO:0003700">
    <property type="term" value="F:DNA-binding transcription factor activity"/>
    <property type="evidence" value="ECO:0007669"/>
    <property type="project" value="TreeGrafter"/>
</dbReference>
<sequence>MKRDELLDAAEGLLADHGSQALTLAAVAERAGVSKGGLLYHFKTKDALVAGMIERLIADFDALIAAQEETRYTRAYVRATFVAVQSGRLRRWAVATGAAGDPALLVPLREAMARWHSHDLAAEPDPVMSRIVRLACEGVWEAATQCPAIFDPGRSPAQGDYPGLRDRLLSLLP</sequence>
<dbReference type="PROSITE" id="PS50977">
    <property type="entry name" value="HTH_TETR_2"/>
    <property type="match status" value="1"/>
</dbReference>
<dbReference type="AlphaFoldDB" id="A0A5M3VY21"/>
<feature type="domain" description="HTH tetR-type" evidence="5">
    <location>
        <begin position="1"/>
        <end position="60"/>
    </location>
</feature>
<dbReference type="PANTHER" id="PTHR30055:SF234">
    <property type="entry name" value="HTH-TYPE TRANSCRIPTIONAL REGULATOR BETI"/>
    <property type="match status" value="1"/>
</dbReference>